<dbReference type="InterPro" id="IPR006094">
    <property type="entry name" value="Oxid_FAD_bind_N"/>
</dbReference>
<evidence type="ECO:0000256" key="2">
    <source>
        <dbReference type="ARBA" id="ARBA00022630"/>
    </source>
</evidence>
<dbReference type="KEGG" id="pfp:PFL1_06377"/>
<keyword evidence="5" id="KW-0732">Signal</keyword>
<dbReference type="Pfam" id="PF01565">
    <property type="entry name" value="FAD_binding_4"/>
    <property type="match status" value="1"/>
</dbReference>
<dbReference type="GeneID" id="19320455"/>
<dbReference type="EMBL" id="KE361647">
    <property type="protein sequence ID" value="EPQ26170.1"/>
    <property type="molecule type" value="Genomic_DNA"/>
</dbReference>
<dbReference type="PANTHER" id="PTHR42973">
    <property type="entry name" value="BINDING OXIDOREDUCTASE, PUTATIVE (AFU_ORTHOLOGUE AFUA_1G17690)-RELATED"/>
    <property type="match status" value="1"/>
</dbReference>
<dbReference type="Proteomes" id="UP000053664">
    <property type="component" value="Unassembled WGS sequence"/>
</dbReference>
<dbReference type="InterPro" id="IPR050416">
    <property type="entry name" value="FAD-linked_Oxidoreductase"/>
</dbReference>
<dbReference type="InterPro" id="IPR012951">
    <property type="entry name" value="BBE"/>
</dbReference>
<feature type="signal peptide" evidence="5">
    <location>
        <begin position="1"/>
        <end position="27"/>
    </location>
</feature>
<evidence type="ECO:0000256" key="1">
    <source>
        <dbReference type="ARBA" id="ARBA00005466"/>
    </source>
</evidence>
<evidence type="ECO:0000259" key="6">
    <source>
        <dbReference type="PROSITE" id="PS51387"/>
    </source>
</evidence>
<dbReference type="PROSITE" id="PS51387">
    <property type="entry name" value="FAD_PCMH"/>
    <property type="match status" value="1"/>
</dbReference>
<keyword evidence="2" id="KW-0285">Flavoprotein</keyword>
<evidence type="ECO:0000256" key="3">
    <source>
        <dbReference type="ARBA" id="ARBA00022827"/>
    </source>
</evidence>
<comment type="similarity">
    <text evidence="1">Belongs to the oxygen-dependent FAD-linked oxidoreductase family.</text>
</comment>
<dbReference type="GO" id="GO:0016491">
    <property type="term" value="F:oxidoreductase activity"/>
    <property type="evidence" value="ECO:0007669"/>
    <property type="project" value="UniProtKB-KW"/>
</dbReference>
<evidence type="ECO:0000256" key="5">
    <source>
        <dbReference type="SAM" id="SignalP"/>
    </source>
</evidence>
<proteinExistence type="inferred from homology"/>
<dbReference type="eggNOG" id="KOG1231">
    <property type="taxonomic scope" value="Eukaryota"/>
</dbReference>
<dbReference type="HOGENOM" id="CLU_018354_1_0_1"/>
<sequence>MAELNRTLRALLVTLLVCAAAIPLATSTLSSPSPLDSDVVHDAPLGRTLDQVGSELDDARLVRRFVNATELAACKDLDKLDKKDKRSQVFFPLSFEYGDGKSHYMASSAQPSACVYRPKTAEDLAAAVKLVGEQRVRFAVSSGGHASNQGFSSTKGIHITLRGFDEVSVAADRSYVDLGGGKKWDEVYKQLDGTGLNVVGGRVPGVGVGGFITGGGGYSWLTNQHGLTGDTLIQADMVLPDGTLATASETQHPDLFWAIRGGGNQFGIVYRYRLKAYAQSAKIYGGTRIYSVDQLPALVNATYDFSENNKDPKAQVITTLNHVGLVGPGAILLAIYDGDPGSTNPFAAFDKVPSQKLLGDFKTQSFNDAISGVPSGLQAGHRGLFHSVMFQRYSKPLLDQIQNQTLFWGKKGLLRSQTLVSYDIEPFLSFKDKTKDAAWPHSNDALPLNLYAAWDNPADDAFWHSAMKESARVLADQARAEGQKVDDLWLYPNYLIADTPVEKIFGPNLGRLRQVKRKYDPNGVMRLAGYFDF</sequence>
<name>A0A061H2W3_9BASI</name>
<dbReference type="Gene3D" id="3.40.462.20">
    <property type="match status" value="1"/>
</dbReference>
<dbReference type="PANTHER" id="PTHR42973:SF13">
    <property type="entry name" value="FAD-BINDING PCMH-TYPE DOMAIN-CONTAINING PROTEIN"/>
    <property type="match status" value="1"/>
</dbReference>
<dbReference type="RefSeq" id="XP_007882109.1">
    <property type="nucleotide sequence ID" value="XM_007883918.1"/>
</dbReference>
<dbReference type="Pfam" id="PF08031">
    <property type="entry name" value="BBE"/>
    <property type="match status" value="1"/>
</dbReference>
<protein>
    <recommendedName>
        <fullName evidence="6">FAD-binding PCMH-type domain-containing protein</fullName>
    </recommendedName>
</protein>
<dbReference type="InterPro" id="IPR016166">
    <property type="entry name" value="FAD-bd_PCMH"/>
</dbReference>
<dbReference type="GO" id="GO:0071949">
    <property type="term" value="F:FAD binding"/>
    <property type="evidence" value="ECO:0007669"/>
    <property type="project" value="InterPro"/>
</dbReference>
<dbReference type="Gene3D" id="3.30.465.10">
    <property type="match status" value="1"/>
</dbReference>
<evidence type="ECO:0000313" key="7">
    <source>
        <dbReference type="EMBL" id="EPQ26170.1"/>
    </source>
</evidence>
<reference evidence="7 8" key="1">
    <citation type="journal article" date="2013" name="Plant Cell">
        <title>The transition from a phytopathogenic smut ancestor to an anamorphic biocontrol agent deciphered by comparative whole-genome analysis.</title>
        <authorList>
            <person name="Lefebvre F."/>
            <person name="Joly D.L."/>
            <person name="Labbe C."/>
            <person name="Teichmann B."/>
            <person name="Linning R."/>
            <person name="Belzile F."/>
            <person name="Bakkeren G."/>
            <person name="Belanger R.R."/>
        </authorList>
    </citation>
    <scope>NUCLEOTIDE SEQUENCE [LARGE SCALE GENOMIC DNA]</scope>
    <source>
        <strain evidence="7 8">PF-1</strain>
    </source>
</reference>
<dbReference type="AlphaFoldDB" id="A0A061H2W3"/>
<evidence type="ECO:0000256" key="4">
    <source>
        <dbReference type="ARBA" id="ARBA00023002"/>
    </source>
</evidence>
<feature type="chain" id="PRO_5001599403" description="FAD-binding PCMH-type domain-containing protein" evidence="5">
    <location>
        <begin position="28"/>
        <end position="533"/>
    </location>
</feature>
<dbReference type="InterPro" id="IPR036318">
    <property type="entry name" value="FAD-bd_PCMH-like_sf"/>
</dbReference>
<evidence type="ECO:0000313" key="8">
    <source>
        <dbReference type="Proteomes" id="UP000053664"/>
    </source>
</evidence>
<dbReference type="InterPro" id="IPR016169">
    <property type="entry name" value="FAD-bd_PCMH_sub2"/>
</dbReference>
<dbReference type="SUPFAM" id="SSF56176">
    <property type="entry name" value="FAD-binding/transporter-associated domain-like"/>
    <property type="match status" value="1"/>
</dbReference>
<feature type="domain" description="FAD-binding PCMH-type" evidence="6">
    <location>
        <begin position="108"/>
        <end position="279"/>
    </location>
</feature>
<keyword evidence="3" id="KW-0274">FAD</keyword>
<accession>A0A061H2W3</accession>
<organism evidence="7 8">
    <name type="scientific">Pseudozyma flocculosa PF-1</name>
    <dbReference type="NCBI Taxonomy" id="1277687"/>
    <lineage>
        <taxon>Eukaryota</taxon>
        <taxon>Fungi</taxon>
        <taxon>Dikarya</taxon>
        <taxon>Basidiomycota</taxon>
        <taxon>Ustilaginomycotina</taxon>
        <taxon>Ustilaginomycetes</taxon>
        <taxon>Ustilaginales</taxon>
        <taxon>Ustilaginaceae</taxon>
        <taxon>Pseudozyma</taxon>
    </lineage>
</organism>
<dbReference type="Gene3D" id="3.30.43.10">
    <property type="entry name" value="Uridine Diphospho-n-acetylenolpyruvylglucosamine Reductase, domain 2"/>
    <property type="match status" value="1"/>
</dbReference>
<dbReference type="InterPro" id="IPR016167">
    <property type="entry name" value="FAD-bd_PCMH_sub1"/>
</dbReference>
<gene>
    <name evidence="7" type="ORF">PFL1_06377</name>
</gene>
<dbReference type="OrthoDB" id="2151789at2759"/>
<keyword evidence="4" id="KW-0560">Oxidoreductase</keyword>